<comment type="caution">
    <text evidence="9">The sequence shown here is derived from an EMBL/GenBank/DDBJ whole genome shotgun (WGS) entry which is preliminary data.</text>
</comment>
<comment type="similarity">
    <text evidence="7">Belongs to the glycosyltransferase 87 family.</text>
</comment>
<organism evidence="9 10">
    <name type="scientific">Rudaeicoccus suwonensis</name>
    <dbReference type="NCBI Taxonomy" id="657409"/>
    <lineage>
        <taxon>Bacteria</taxon>
        <taxon>Bacillati</taxon>
        <taxon>Actinomycetota</taxon>
        <taxon>Actinomycetes</taxon>
        <taxon>Micrococcales</taxon>
        <taxon>Dermacoccaceae</taxon>
        <taxon>Rudaeicoccus</taxon>
    </lineage>
</organism>
<evidence type="ECO:0000256" key="1">
    <source>
        <dbReference type="ARBA" id="ARBA00004651"/>
    </source>
</evidence>
<feature type="transmembrane region" description="Helical" evidence="8">
    <location>
        <begin position="322"/>
        <end position="343"/>
    </location>
</feature>
<keyword evidence="5 8" id="KW-1133">Transmembrane helix</keyword>
<feature type="transmembrane region" description="Helical" evidence="8">
    <location>
        <begin position="298"/>
        <end position="316"/>
    </location>
</feature>
<dbReference type="InterPro" id="IPR018584">
    <property type="entry name" value="GT87"/>
</dbReference>
<dbReference type="GO" id="GO:0005886">
    <property type="term" value="C:plasma membrane"/>
    <property type="evidence" value="ECO:0007669"/>
    <property type="project" value="UniProtKB-SubCell"/>
</dbReference>
<evidence type="ECO:0000256" key="8">
    <source>
        <dbReference type="SAM" id="Phobius"/>
    </source>
</evidence>
<dbReference type="EMBL" id="VIVQ01000001">
    <property type="protein sequence ID" value="TWE12258.1"/>
    <property type="molecule type" value="Genomic_DNA"/>
</dbReference>
<evidence type="ECO:0000256" key="6">
    <source>
        <dbReference type="ARBA" id="ARBA00023136"/>
    </source>
</evidence>
<feature type="transmembrane region" description="Helical" evidence="8">
    <location>
        <begin position="141"/>
        <end position="159"/>
    </location>
</feature>
<dbReference type="OrthoDB" id="3362857at2"/>
<dbReference type="GO" id="GO:0016758">
    <property type="term" value="F:hexosyltransferase activity"/>
    <property type="evidence" value="ECO:0007669"/>
    <property type="project" value="InterPro"/>
</dbReference>
<feature type="transmembrane region" description="Helical" evidence="8">
    <location>
        <begin position="248"/>
        <end position="266"/>
    </location>
</feature>
<evidence type="ECO:0000256" key="3">
    <source>
        <dbReference type="ARBA" id="ARBA00022679"/>
    </source>
</evidence>
<feature type="transmembrane region" description="Helical" evidence="8">
    <location>
        <begin position="487"/>
        <end position="506"/>
    </location>
</feature>
<comment type="subcellular location">
    <subcellularLocation>
        <location evidence="1">Cell membrane</location>
        <topology evidence="1">Multi-pass membrane protein</topology>
    </subcellularLocation>
</comment>
<keyword evidence="2" id="KW-1003">Cell membrane</keyword>
<evidence type="ECO:0000313" key="9">
    <source>
        <dbReference type="EMBL" id="TWE12258.1"/>
    </source>
</evidence>
<reference evidence="9 10" key="1">
    <citation type="submission" date="2019-06" db="EMBL/GenBank/DDBJ databases">
        <title>Sequencing the genomes of 1000 actinobacteria strains.</title>
        <authorList>
            <person name="Klenk H.-P."/>
        </authorList>
    </citation>
    <scope>NUCLEOTIDE SEQUENCE [LARGE SCALE GENOMIC DNA]</scope>
    <source>
        <strain evidence="9 10">DSM 19560</strain>
    </source>
</reference>
<keyword evidence="6 8" id="KW-0472">Membrane</keyword>
<evidence type="ECO:0000256" key="5">
    <source>
        <dbReference type="ARBA" id="ARBA00022989"/>
    </source>
</evidence>
<name>A0A561E9F1_9MICO</name>
<protein>
    <submittedName>
        <fullName evidence="9">Uncharacterized protein DUF2029</fullName>
    </submittedName>
</protein>
<gene>
    <name evidence="9" type="ORF">BKA23_1058</name>
</gene>
<evidence type="ECO:0000256" key="2">
    <source>
        <dbReference type="ARBA" id="ARBA00022475"/>
    </source>
</evidence>
<feature type="transmembrane region" description="Helical" evidence="8">
    <location>
        <begin position="110"/>
        <end position="129"/>
    </location>
</feature>
<evidence type="ECO:0000256" key="4">
    <source>
        <dbReference type="ARBA" id="ARBA00022692"/>
    </source>
</evidence>
<dbReference type="Proteomes" id="UP000318297">
    <property type="component" value="Unassembled WGS sequence"/>
</dbReference>
<feature type="transmembrane region" description="Helical" evidence="8">
    <location>
        <begin position="432"/>
        <end position="460"/>
    </location>
</feature>
<evidence type="ECO:0000256" key="7">
    <source>
        <dbReference type="ARBA" id="ARBA00024033"/>
    </source>
</evidence>
<feature type="transmembrane region" description="Helical" evidence="8">
    <location>
        <begin position="403"/>
        <end position="420"/>
    </location>
</feature>
<sequence length="531" mass="56724">MSVTGSSWVRGADIPTLAEQMSPTGKNSTTTAPKGGAGFLRLCYSPRSTSGVPRNGTQCGVVNSKRRWSSNGARFTPIARLALVIAVMIQVAATVVLFDGARWGSHLHPVTRLFPLTVIPFVIAVAALSRSGLTARLQERAIVVVTVVLQVIAMTRPPLTSNDDLRYIWDGKVQLAGISPYRYVPNSPALVRLHTSALFTHHDCGLPTGCALLNRPNVHTVYPPVAQAAFDTVRILSFGGHGAYGGQQAFQVAAGIGVLLATVLMLRRARRTSSPIWWVALWAWCPVVVSEFGNNAHIDWVAVLFTLGAIAAYVAARPIWSGAFLGAAIATKLYPVMVLPALLRRHPLKLVSAAIGVVVLGYIPQVAAVGAGVIGYLPGYLSEEGYDSGSRLKLLGAVLPHPYDTYAGVLILAVLAIVCWSRTDPKRPEFGAVWLAGATFLVMSPDYGWYATLLLALIAITGRWQWLPVVLAPTCTYLYGTTPNQETLIFVAAAVLTFAALGATGVRNLRRRRATTSADARVSQPSAASLS</sequence>
<dbReference type="AlphaFoldDB" id="A0A561E9F1"/>
<proteinExistence type="inferred from homology"/>
<feature type="transmembrane region" description="Helical" evidence="8">
    <location>
        <begin position="350"/>
        <end position="377"/>
    </location>
</feature>
<keyword evidence="4 8" id="KW-0812">Transmembrane</keyword>
<keyword evidence="3" id="KW-0808">Transferase</keyword>
<feature type="transmembrane region" description="Helical" evidence="8">
    <location>
        <begin position="75"/>
        <end position="98"/>
    </location>
</feature>
<dbReference type="Pfam" id="PF09594">
    <property type="entry name" value="GT87"/>
    <property type="match status" value="1"/>
</dbReference>
<keyword evidence="10" id="KW-1185">Reference proteome</keyword>
<accession>A0A561E9F1</accession>
<evidence type="ECO:0000313" key="10">
    <source>
        <dbReference type="Proteomes" id="UP000318297"/>
    </source>
</evidence>